<keyword evidence="2" id="KW-1185">Reference proteome</keyword>
<gene>
    <name evidence="1" type="ORF">M8C21_013374</name>
</gene>
<feature type="non-terminal residue" evidence="1">
    <location>
        <position position="1"/>
    </location>
</feature>
<dbReference type="InterPro" id="IPR001497">
    <property type="entry name" value="MethylDNA_cys_MeTrfase_AS"/>
</dbReference>
<accession>A0AAD5D114</accession>
<comment type="caution">
    <text evidence="1">The sequence shown here is derived from an EMBL/GenBank/DDBJ whole genome shotgun (WGS) entry which is preliminary data.</text>
</comment>
<dbReference type="PROSITE" id="PS00374">
    <property type="entry name" value="MGMT"/>
    <property type="match status" value="1"/>
</dbReference>
<name>A0AAD5D114_AMBAR</name>
<evidence type="ECO:0000313" key="1">
    <source>
        <dbReference type="EMBL" id="KAI7750126.1"/>
    </source>
</evidence>
<evidence type="ECO:0000313" key="2">
    <source>
        <dbReference type="Proteomes" id="UP001206925"/>
    </source>
</evidence>
<dbReference type="GO" id="GO:0003908">
    <property type="term" value="F:methylated-DNA-[protein]-cysteine S-methyltransferase activity"/>
    <property type="evidence" value="ECO:0007669"/>
    <property type="project" value="InterPro"/>
</dbReference>
<dbReference type="Proteomes" id="UP001206925">
    <property type="component" value="Unassembled WGS sequence"/>
</dbReference>
<dbReference type="AlphaFoldDB" id="A0AAD5D114"/>
<protein>
    <submittedName>
        <fullName evidence="1">Uncharacterized protein</fullName>
    </submittedName>
</protein>
<organism evidence="1 2">
    <name type="scientific">Ambrosia artemisiifolia</name>
    <name type="common">Common ragweed</name>
    <dbReference type="NCBI Taxonomy" id="4212"/>
    <lineage>
        <taxon>Eukaryota</taxon>
        <taxon>Viridiplantae</taxon>
        <taxon>Streptophyta</taxon>
        <taxon>Embryophyta</taxon>
        <taxon>Tracheophyta</taxon>
        <taxon>Spermatophyta</taxon>
        <taxon>Magnoliopsida</taxon>
        <taxon>eudicotyledons</taxon>
        <taxon>Gunneridae</taxon>
        <taxon>Pentapetalae</taxon>
        <taxon>asterids</taxon>
        <taxon>campanulids</taxon>
        <taxon>Asterales</taxon>
        <taxon>Asteraceae</taxon>
        <taxon>Asteroideae</taxon>
        <taxon>Heliantheae alliance</taxon>
        <taxon>Heliantheae</taxon>
        <taxon>Ambrosia</taxon>
    </lineage>
</organism>
<dbReference type="EMBL" id="JAMZMK010006202">
    <property type="protein sequence ID" value="KAI7750126.1"/>
    <property type="molecule type" value="Genomic_DNA"/>
</dbReference>
<sequence>TACTNADVDIGPLSSRSKQKVQATRQRSVLMLLRLLGAKGSQVRFSTPKTTYRRLSSRGIRLFGFLYTLDRRLEVSTRMLIRLRCVPCHRIMADPTCNTFLGSSPSTNKSWNIEYAAVLDSSPSSNNSWNMMKEILQGGVLISRPKVIYCMLNSRYKYAHNEELH</sequence>
<proteinExistence type="predicted"/>
<reference evidence="1" key="1">
    <citation type="submission" date="2022-06" db="EMBL/GenBank/DDBJ databases">
        <title>Uncovering the hologenomic basis of an extraordinary plant invasion.</title>
        <authorList>
            <person name="Bieker V.C."/>
            <person name="Martin M.D."/>
            <person name="Gilbert T."/>
            <person name="Hodgins K."/>
            <person name="Battlay P."/>
            <person name="Petersen B."/>
            <person name="Wilson J."/>
        </authorList>
    </citation>
    <scope>NUCLEOTIDE SEQUENCE</scope>
    <source>
        <strain evidence="1">AA19_3_7</strain>
        <tissue evidence="1">Leaf</tissue>
    </source>
</reference>
<dbReference type="GO" id="GO:0006281">
    <property type="term" value="P:DNA repair"/>
    <property type="evidence" value="ECO:0007669"/>
    <property type="project" value="InterPro"/>
</dbReference>